<dbReference type="InterPro" id="IPR050717">
    <property type="entry name" value="C2H2-ZF_Transcription_Reg"/>
</dbReference>
<comment type="subcellular location">
    <subcellularLocation>
        <location evidence="1">Nucleus</location>
    </subcellularLocation>
</comment>
<dbReference type="Pfam" id="PF00096">
    <property type="entry name" value="zf-C2H2"/>
    <property type="match status" value="1"/>
</dbReference>
<keyword evidence="7" id="KW-0804">Transcription</keyword>
<evidence type="ECO:0000259" key="11">
    <source>
        <dbReference type="PROSITE" id="PS50157"/>
    </source>
</evidence>
<dbReference type="InterPro" id="IPR036236">
    <property type="entry name" value="Znf_C2H2_sf"/>
</dbReference>
<dbReference type="EMBL" id="JABXBU010002228">
    <property type="protein sequence ID" value="KAF8769904.1"/>
    <property type="molecule type" value="Genomic_DNA"/>
</dbReference>
<evidence type="ECO:0000256" key="1">
    <source>
        <dbReference type="ARBA" id="ARBA00004123"/>
    </source>
</evidence>
<dbReference type="GO" id="GO:0000977">
    <property type="term" value="F:RNA polymerase II transcription regulatory region sequence-specific DNA binding"/>
    <property type="evidence" value="ECO:0007669"/>
    <property type="project" value="TreeGrafter"/>
</dbReference>
<dbReference type="Proteomes" id="UP000807504">
    <property type="component" value="Unassembled WGS sequence"/>
</dbReference>
<evidence type="ECO:0000313" key="13">
    <source>
        <dbReference type="Proteomes" id="UP000807504"/>
    </source>
</evidence>
<dbReference type="PANTHER" id="PTHR14196">
    <property type="entry name" value="ODD-SKIPPED - RELATED"/>
    <property type="match status" value="1"/>
</dbReference>
<keyword evidence="2" id="KW-0479">Metal-binding</keyword>
<reference evidence="12" key="2">
    <citation type="submission" date="2020-06" db="EMBL/GenBank/DDBJ databases">
        <authorList>
            <person name="Sheffer M."/>
        </authorList>
    </citation>
    <scope>NUCLEOTIDE SEQUENCE</scope>
</reference>
<evidence type="ECO:0000256" key="9">
    <source>
        <dbReference type="PROSITE-ProRule" id="PRU00042"/>
    </source>
</evidence>
<dbReference type="FunFam" id="3.30.160.60:FF:000130">
    <property type="entry name" value="Spalt-like transcription factor 4"/>
    <property type="match status" value="1"/>
</dbReference>
<keyword evidence="13" id="KW-1185">Reference proteome</keyword>
<evidence type="ECO:0000256" key="4">
    <source>
        <dbReference type="ARBA" id="ARBA00022771"/>
    </source>
</evidence>
<dbReference type="GO" id="GO:0005634">
    <property type="term" value="C:nucleus"/>
    <property type="evidence" value="ECO:0007669"/>
    <property type="project" value="UniProtKB-SubCell"/>
</dbReference>
<dbReference type="PROSITE" id="PS50157">
    <property type="entry name" value="ZINC_FINGER_C2H2_2"/>
    <property type="match status" value="2"/>
</dbReference>
<dbReference type="SUPFAM" id="SSF57667">
    <property type="entry name" value="beta-beta-alpha zinc fingers"/>
    <property type="match status" value="1"/>
</dbReference>
<evidence type="ECO:0000256" key="7">
    <source>
        <dbReference type="ARBA" id="ARBA00023163"/>
    </source>
</evidence>
<keyword evidence="3" id="KW-0677">Repeat</keyword>
<evidence type="ECO:0000256" key="6">
    <source>
        <dbReference type="ARBA" id="ARBA00023015"/>
    </source>
</evidence>
<keyword evidence="5" id="KW-0862">Zinc</keyword>
<keyword evidence="10" id="KW-0732">Signal</keyword>
<dbReference type="AlphaFoldDB" id="A0A8T0EDV0"/>
<dbReference type="PANTHER" id="PTHR14196:SF0">
    <property type="entry name" value="PROTEIN BOWEL"/>
    <property type="match status" value="1"/>
</dbReference>
<evidence type="ECO:0000313" key="12">
    <source>
        <dbReference type="EMBL" id="KAF8769904.1"/>
    </source>
</evidence>
<reference evidence="12" key="1">
    <citation type="journal article" date="2020" name="bioRxiv">
        <title>Chromosome-level reference genome of the European wasp spider Argiope bruennichi: a resource for studies on range expansion and evolutionary adaptation.</title>
        <authorList>
            <person name="Sheffer M.M."/>
            <person name="Hoppe A."/>
            <person name="Krehenwinkel H."/>
            <person name="Uhl G."/>
            <person name="Kuss A.W."/>
            <person name="Jensen L."/>
            <person name="Jensen C."/>
            <person name="Gillespie R.G."/>
            <person name="Hoff K.J."/>
            <person name="Prost S."/>
        </authorList>
    </citation>
    <scope>NUCLEOTIDE SEQUENCE</scope>
</reference>
<keyword evidence="6" id="KW-0805">Transcription regulation</keyword>
<comment type="caution">
    <text evidence="12">The sequence shown here is derived from an EMBL/GenBank/DDBJ whole genome shotgun (WGS) entry which is preliminary data.</text>
</comment>
<feature type="chain" id="PRO_5035794695" evidence="10">
    <location>
        <begin position="17"/>
        <end position="152"/>
    </location>
</feature>
<dbReference type="InterPro" id="IPR013087">
    <property type="entry name" value="Znf_C2H2_type"/>
</dbReference>
<evidence type="ECO:0000256" key="3">
    <source>
        <dbReference type="ARBA" id="ARBA00022737"/>
    </source>
</evidence>
<evidence type="ECO:0000256" key="5">
    <source>
        <dbReference type="ARBA" id="ARBA00022833"/>
    </source>
</evidence>
<accession>A0A8T0EDV0</accession>
<sequence>MTVKGSFANLIHLCLSMSLFQLPLNLIDISSCYMKKPVHNLLLCSTVELHQWCPLCISVLLLPRRKLHQCYYCLGLITSCTKFLPSSKAKKLHQCGFCSYFSLKKSHLEYHLLTHTGERPFACGICSKAFRTKGNLKQHLFTHSRESISLCD</sequence>
<proteinExistence type="predicted"/>
<dbReference type="GO" id="GO:0008270">
    <property type="term" value="F:zinc ion binding"/>
    <property type="evidence" value="ECO:0007669"/>
    <property type="project" value="UniProtKB-KW"/>
</dbReference>
<gene>
    <name evidence="12" type="ORF">HNY73_017498</name>
</gene>
<organism evidence="12 13">
    <name type="scientific">Argiope bruennichi</name>
    <name type="common">Wasp spider</name>
    <name type="synonym">Aranea bruennichi</name>
    <dbReference type="NCBI Taxonomy" id="94029"/>
    <lineage>
        <taxon>Eukaryota</taxon>
        <taxon>Metazoa</taxon>
        <taxon>Ecdysozoa</taxon>
        <taxon>Arthropoda</taxon>
        <taxon>Chelicerata</taxon>
        <taxon>Arachnida</taxon>
        <taxon>Araneae</taxon>
        <taxon>Araneomorphae</taxon>
        <taxon>Entelegynae</taxon>
        <taxon>Araneoidea</taxon>
        <taxon>Araneidae</taxon>
        <taxon>Argiope</taxon>
    </lineage>
</organism>
<dbReference type="GO" id="GO:0000981">
    <property type="term" value="F:DNA-binding transcription factor activity, RNA polymerase II-specific"/>
    <property type="evidence" value="ECO:0007669"/>
    <property type="project" value="TreeGrafter"/>
</dbReference>
<feature type="signal peptide" evidence="10">
    <location>
        <begin position="1"/>
        <end position="16"/>
    </location>
</feature>
<evidence type="ECO:0000256" key="10">
    <source>
        <dbReference type="SAM" id="SignalP"/>
    </source>
</evidence>
<keyword evidence="8" id="KW-0539">Nucleus</keyword>
<evidence type="ECO:0000256" key="8">
    <source>
        <dbReference type="ARBA" id="ARBA00023242"/>
    </source>
</evidence>
<feature type="domain" description="C2H2-type" evidence="11">
    <location>
        <begin position="93"/>
        <end position="120"/>
    </location>
</feature>
<protein>
    <submittedName>
        <fullName evidence="12">RE1-silencing transcription factor like protein</fullName>
    </submittedName>
</protein>
<evidence type="ECO:0000256" key="2">
    <source>
        <dbReference type="ARBA" id="ARBA00022723"/>
    </source>
</evidence>
<dbReference type="SMART" id="SM00355">
    <property type="entry name" value="ZnF_C2H2"/>
    <property type="match status" value="2"/>
</dbReference>
<feature type="domain" description="C2H2-type" evidence="11">
    <location>
        <begin position="121"/>
        <end position="148"/>
    </location>
</feature>
<dbReference type="PROSITE" id="PS00028">
    <property type="entry name" value="ZINC_FINGER_C2H2_1"/>
    <property type="match status" value="1"/>
</dbReference>
<name>A0A8T0EDV0_ARGBR</name>
<dbReference type="Gene3D" id="3.30.160.60">
    <property type="entry name" value="Classic Zinc Finger"/>
    <property type="match status" value="2"/>
</dbReference>
<keyword evidence="4 9" id="KW-0863">Zinc-finger</keyword>